<dbReference type="PROSITE" id="PS51644">
    <property type="entry name" value="HTH_OST"/>
    <property type="match status" value="3"/>
</dbReference>
<reference evidence="12" key="2">
    <citation type="submission" date="2025-09" db="UniProtKB">
        <authorList>
            <consortium name="Ensembl"/>
        </authorList>
    </citation>
    <scope>IDENTIFICATION</scope>
</reference>
<comment type="similarity">
    <text evidence="2">Belongs to the TDRD5 family.</text>
</comment>
<dbReference type="STRING" id="1676925.ENSPKIP00000017155"/>
<dbReference type="Gene3D" id="2.30.30.140">
    <property type="match status" value="1"/>
</dbReference>
<evidence type="ECO:0000256" key="6">
    <source>
        <dbReference type="ARBA" id="ARBA00022737"/>
    </source>
</evidence>
<dbReference type="Proteomes" id="UP000261540">
    <property type="component" value="Unplaced"/>
</dbReference>
<keyword evidence="8" id="KW-0744">Spermatogenesis</keyword>
<organism evidence="12 13">
    <name type="scientific">Paramormyrops kingsleyae</name>
    <dbReference type="NCBI Taxonomy" id="1676925"/>
    <lineage>
        <taxon>Eukaryota</taxon>
        <taxon>Metazoa</taxon>
        <taxon>Chordata</taxon>
        <taxon>Craniata</taxon>
        <taxon>Vertebrata</taxon>
        <taxon>Euteleostomi</taxon>
        <taxon>Actinopterygii</taxon>
        <taxon>Neopterygii</taxon>
        <taxon>Teleostei</taxon>
        <taxon>Osteoglossocephala</taxon>
        <taxon>Osteoglossomorpha</taxon>
        <taxon>Osteoglossiformes</taxon>
        <taxon>Mormyridae</taxon>
        <taxon>Paramormyrops</taxon>
    </lineage>
</organism>
<keyword evidence="13" id="KW-1185">Reference proteome</keyword>
<evidence type="ECO:0000313" key="12">
    <source>
        <dbReference type="Ensembl" id="ENSPKIP00000017155.1"/>
    </source>
</evidence>
<feature type="region of interest" description="Disordered" evidence="9">
    <location>
        <begin position="775"/>
        <end position="806"/>
    </location>
</feature>
<evidence type="ECO:0000256" key="9">
    <source>
        <dbReference type="SAM" id="MobiDB-lite"/>
    </source>
</evidence>
<dbReference type="OrthoDB" id="10052065at2759"/>
<dbReference type="AlphaFoldDB" id="A0A3B3RH06"/>
<comment type="subcellular location">
    <subcellularLocation>
        <location evidence="1">Cytoplasm</location>
    </subcellularLocation>
</comment>
<reference evidence="12" key="1">
    <citation type="submission" date="2025-08" db="UniProtKB">
        <authorList>
            <consortium name="Ensembl"/>
        </authorList>
    </citation>
    <scope>IDENTIFICATION</scope>
</reference>
<name>A0A3B3RH06_9TELE</name>
<dbReference type="InterPro" id="IPR035437">
    <property type="entry name" value="SNase_OB-fold_sf"/>
</dbReference>
<evidence type="ECO:0000256" key="5">
    <source>
        <dbReference type="ARBA" id="ARBA00022490"/>
    </source>
</evidence>
<feature type="domain" description="HTH OST-type" evidence="11">
    <location>
        <begin position="6"/>
        <end position="79"/>
    </location>
</feature>
<evidence type="ECO:0000256" key="3">
    <source>
        <dbReference type="ARBA" id="ARBA00013420"/>
    </source>
</evidence>
<feature type="domain" description="HTH OST-type" evidence="11">
    <location>
        <begin position="127"/>
        <end position="202"/>
    </location>
</feature>
<evidence type="ECO:0000256" key="4">
    <source>
        <dbReference type="ARBA" id="ARBA00022473"/>
    </source>
</evidence>
<protein>
    <recommendedName>
        <fullName evidence="3">Tudor domain-containing protein 5</fullName>
    </recommendedName>
</protein>
<dbReference type="CDD" id="cd09975">
    <property type="entry name" value="LOTUS_2_TDRD5"/>
    <property type="match status" value="1"/>
</dbReference>
<dbReference type="InterPro" id="IPR002999">
    <property type="entry name" value="Tudor"/>
</dbReference>
<dbReference type="Pfam" id="PF00567">
    <property type="entry name" value="TUDOR"/>
    <property type="match status" value="1"/>
</dbReference>
<dbReference type="RefSeq" id="XP_023668959.1">
    <property type="nucleotide sequence ID" value="XM_023813191.2"/>
</dbReference>
<accession>A0A3B3RH06</accession>
<dbReference type="PANTHER" id="PTHR22948:SF19">
    <property type="entry name" value="TUDOR DOMAIN-CONTAINING PROTEIN 5"/>
    <property type="match status" value="1"/>
</dbReference>
<feature type="domain" description="HTH OST-type" evidence="11">
    <location>
        <begin position="304"/>
        <end position="380"/>
    </location>
</feature>
<keyword evidence="6" id="KW-0677">Repeat</keyword>
<evidence type="ECO:0000256" key="1">
    <source>
        <dbReference type="ARBA" id="ARBA00004496"/>
    </source>
</evidence>
<dbReference type="Gene3D" id="2.40.50.90">
    <property type="match status" value="1"/>
</dbReference>
<dbReference type="InterPro" id="IPR037982">
    <property type="entry name" value="TDRD5_LOTUS_2"/>
</dbReference>
<sequence length="897" mass="98859">MAQEKLIEALKKDVRSLLVSAKGGLALEHLKRDYLKMLGHPLPLVALGYRNVLDMVRDMPDVVALSCSDDGTTLLRAVSNDSTKGMEQLVAKQRNSKPKGSAKRVNVWPGYHHHAQQAQALPRRGQAPPAIPAQLRSQLRQLLSQGPVMLSELETCFFKRFGRPLQVMHYGFYSFAEMLAAASDFVAIEQGRKGSLISLKSDTGSLNYAQKWTSTGLQQGLTAKPTQDSVVKDKSRLLSNWASGPVLLHKSGPSVSLGDGKPHIEGPHLQPEPDQEERALENCIEKLEEQLKSQILECGAGDAVRPELKEKLRQVVAQRSDGISIHELPGEFKKMFGEDLPMAQCGFLSVTEMVEALSETLYLKPGYGKEGNHWIITDIQHRHNSSGREEVKGANAIEPAKDSKLFKRSYSSCGESPWDEKYGDRQLSSEVMEDETTFKVAKKSFHQMVDSFPVTPLPLNGGGAVPLDALLDQKLRPAPCWQERALVAVLVERVESPNHFYIRFDGTPESRALENMMIEMRTCYTCPEVSERYRLPQSFVRPGQVCCLALRDVWFYRVIIHRVLNDSQVEVYYVDYGDFNTVDWRNLKLLKSCYSELPAQAVLSSLIGVQPVGGSWSKSSISYFQKLCCEHPLVAIIHSYQKDVLHVFLCDTQTEEDVYIHTALMTEGHAFQCPASDNQHISMQFNPVTLYLATGPCDVGRHWDSPGRPRTNEDAWSGPDTQRETCTVRAEDDITDLPDLEVIDITEVPRTAQAILANPFGALLCKESVHCGDPVQGSTAAANARNAEPKTEANQNKNHGDETSLDTVGRDAAAPELLGVGRVGQAPPPTPLPAGEAAQAGDHRGVAPSLAAPEKAQSFISLFAPGGGVKSPRSFLGPAARLAAGTPFLHWHCHKAF</sequence>
<dbReference type="GO" id="GO:0007281">
    <property type="term" value="P:germ cell development"/>
    <property type="evidence" value="ECO:0007669"/>
    <property type="project" value="InterPro"/>
</dbReference>
<evidence type="ECO:0000256" key="8">
    <source>
        <dbReference type="ARBA" id="ARBA00022871"/>
    </source>
</evidence>
<keyword evidence="7" id="KW-0221">Differentiation</keyword>
<dbReference type="Pfam" id="PF12872">
    <property type="entry name" value="OST-HTH"/>
    <property type="match status" value="3"/>
</dbReference>
<feature type="domain" description="Tudor" evidence="10">
    <location>
        <begin position="539"/>
        <end position="597"/>
    </location>
</feature>
<keyword evidence="5" id="KW-0963">Cytoplasm</keyword>
<evidence type="ECO:0000259" key="11">
    <source>
        <dbReference type="PROSITE" id="PS51644"/>
    </source>
</evidence>
<dbReference type="Ensembl" id="ENSPKIT00000041663.1">
    <property type="protein sequence ID" value="ENSPKIP00000017155.1"/>
    <property type="gene ID" value="ENSPKIG00000003193.1"/>
</dbReference>
<feature type="compositionally biased region" description="Basic and acidic residues" evidence="9">
    <location>
        <begin position="703"/>
        <end position="713"/>
    </location>
</feature>
<dbReference type="PROSITE" id="PS50304">
    <property type="entry name" value="TUDOR"/>
    <property type="match status" value="1"/>
</dbReference>
<evidence type="ECO:0000259" key="10">
    <source>
        <dbReference type="PROSITE" id="PS50304"/>
    </source>
</evidence>
<dbReference type="RefSeq" id="XP_072556112.1">
    <property type="nucleotide sequence ID" value="XM_072700011.1"/>
</dbReference>
<dbReference type="SMART" id="SM00333">
    <property type="entry name" value="TUDOR"/>
    <property type="match status" value="1"/>
</dbReference>
<dbReference type="InterPro" id="IPR025605">
    <property type="entry name" value="OST-HTH/LOTUS_dom"/>
</dbReference>
<dbReference type="SUPFAM" id="SSF63748">
    <property type="entry name" value="Tudor/PWWP/MBT"/>
    <property type="match status" value="1"/>
</dbReference>
<dbReference type="Gene3D" id="3.30.420.610">
    <property type="entry name" value="LOTUS domain-like"/>
    <property type="match status" value="3"/>
</dbReference>
<dbReference type="InterPro" id="IPR041966">
    <property type="entry name" value="LOTUS-like"/>
</dbReference>
<dbReference type="GO" id="GO:0007283">
    <property type="term" value="P:spermatogenesis"/>
    <property type="evidence" value="ECO:0007669"/>
    <property type="project" value="UniProtKB-KW"/>
</dbReference>
<gene>
    <name evidence="12" type="primary">TDRD5</name>
</gene>
<feature type="region of interest" description="Disordered" evidence="9">
    <location>
        <begin position="703"/>
        <end position="723"/>
    </location>
</feature>
<dbReference type="GO" id="GO:0005737">
    <property type="term" value="C:cytoplasm"/>
    <property type="evidence" value="ECO:0007669"/>
    <property type="project" value="UniProtKB-SubCell"/>
</dbReference>
<dbReference type="PANTHER" id="PTHR22948">
    <property type="entry name" value="TUDOR DOMAIN CONTAINING PROTEIN"/>
    <property type="match status" value="1"/>
</dbReference>
<evidence type="ECO:0000256" key="7">
    <source>
        <dbReference type="ARBA" id="ARBA00022782"/>
    </source>
</evidence>
<evidence type="ECO:0000313" key="13">
    <source>
        <dbReference type="Proteomes" id="UP000261540"/>
    </source>
</evidence>
<feature type="region of interest" description="Disordered" evidence="9">
    <location>
        <begin position="820"/>
        <end position="851"/>
    </location>
</feature>
<dbReference type="GeneTree" id="ENSGT00940000159902"/>
<keyword evidence="4" id="KW-0217">Developmental protein</keyword>
<dbReference type="GeneID" id="111844604"/>
<evidence type="ECO:0000256" key="2">
    <source>
        <dbReference type="ARBA" id="ARBA00010384"/>
    </source>
</evidence>
<dbReference type="InterPro" id="IPR050621">
    <property type="entry name" value="Tudor_domain_containing"/>
</dbReference>
<proteinExistence type="inferred from homology"/>